<gene>
    <name evidence="1" type="ORF">PPRIM_AZ9-3.1.T1060146</name>
</gene>
<dbReference type="Proteomes" id="UP000688137">
    <property type="component" value="Unassembled WGS sequence"/>
</dbReference>
<accession>A0A8S1P5H4</accession>
<evidence type="ECO:0000313" key="2">
    <source>
        <dbReference type="Proteomes" id="UP000688137"/>
    </source>
</evidence>
<organism evidence="1 2">
    <name type="scientific">Paramecium primaurelia</name>
    <dbReference type="NCBI Taxonomy" id="5886"/>
    <lineage>
        <taxon>Eukaryota</taxon>
        <taxon>Sar</taxon>
        <taxon>Alveolata</taxon>
        <taxon>Ciliophora</taxon>
        <taxon>Intramacronucleata</taxon>
        <taxon>Oligohymenophorea</taxon>
        <taxon>Peniculida</taxon>
        <taxon>Parameciidae</taxon>
        <taxon>Paramecium</taxon>
    </lineage>
</organism>
<keyword evidence="2" id="KW-1185">Reference proteome</keyword>
<protein>
    <submittedName>
        <fullName evidence="1">Uncharacterized protein</fullName>
    </submittedName>
</protein>
<proteinExistence type="predicted"/>
<name>A0A8S1P5H4_PARPR</name>
<dbReference type="AlphaFoldDB" id="A0A8S1P5H4"/>
<evidence type="ECO:0000313" key="1">
    <source>
        <dbReference type="EMBL" id="CAD8098279.1"/>
    </source>
</evidence>
<dbReference type="EMBL" id="CAJJDM010000109">
    <property type="protein sequence ID" value="CAD8098279.1"/>
    <property type="molecule type" value="Genomic_DNA"/>
</dbReference>
<reference evidence="1" key="1">
    <citation type="submission" date="2021-01" db="EMBL/GenBank/DDBJ databases">
        <authorList>
            <consortium name="Genoscope - CEA"/>
            <person name="William W."/>
        </authorList>
    </citation>
    <scope>NUCLEOTIDE SEQUENCE</scope>
</reference>
<sequence>MKSHIQQLEESKSQILIININQNNLSNSIQKQIQELTQKVQRIIDIENLKNNKVMIIQNWKKFLINEQFNCFSYLLNIQSKNNSLQNISKINPNETSWKQRFIKLNKEYFELQPICFSIS</sequence>
<comment type="caution">
    <text evidence="1">The sequence shown here is derived from an EMBL/GenBank/DDBJ whole genome shotgun (WGS) entry which is preliminary data.</text>
</comment>